<sequence length="274" mass="30991">MHLTFIKLVTLREEVLLQTDTVIQCNLIKIYDSSTSSRPTVHFHARKLLELCFPNELNPVAISVDLLDVMDEMQRNEAINFSILVIDQDFSSKVIKKYFTRHPSYLITADSMKILRKTLQEIKSSTIWNVASVIVMIGEDCDRAAEILQEVWKIEALNSFYVCPNKSSSESGAKQSICSSVIFDKTRSLDGYSLTGKENRVFKGKKISPEVFTDLSPSEQYVFIELFTALNVTPVIHTKNTATADLFVLTKLLAIGTYDMLLEYKKSVNGLRTA</sequence>
<name>A0AAV7IHU1_COTGL</name>
<proteinExistence type="predicted"/>
<accession>A0AAV7IHU1</accession>
<organism evidence="1 2">
    <name type="scientific">Cotesia glomerata</name>
    <name type="common">Lepidopteran parasitic wasp</name>
    <name type="synonym">Apanteles glomeratus</name>
    <dbReference type="NCBI Taxonomy" id="32391"/>
    <lineage>
        <taxon>Eukaryota</taxon>
        <taxon>Metazoa</taxon>
        <taxon>Ecdysozoa</taxon>
        <taxon>Arthropoda</taxon>
        <taxon>Hexapoda</taxon>
        <taxon>Insecta</taxon>
        <taxon>Pterygota</taxon>
        <taxon>Neoptera</taxon>
        <taxon>Endopterygota</taxon>
        <taxon>Hymenoptera</taxon>
        <taxon>Apocrita</taxon>
        <taxon>Ichneumonoidea</taxon>
        <taxon>Braconidae</taxon>
        <taxon>Microgastrinae</taxon>
        <taxon>Cotesia</taxon>
    </lineage>
</organism>
<dbReference type="AlphaFoldDB" id="A0AAV7IHU1"/>
<reference evidence="1 2" key="1">
    <citation type="journal article" date="2021" name="J. Hered.">
        <title>A chromosome-level genome assembly of the parasitoid wasp, Cotesia glomerata (Hymenoptera: Braconidae).</title>
        <authorList>
            <person name="Pinto B.J."/>
            <person name="Weis J.J."/>
            <person name="Gamble T."/>
            <person name="Ode P.J."/>
            <person name="Paul R."/>
            <person name="Zaspel J.M."/>
        </authorList>
    </citation>
    <scope>NUCLEOTIDE SEQUENCE [LARGE SCALE GENOMIC DNA]</scope>
    <source>
        <strain evidence="1">CgM1</strain>
    </source>
</reference>
<evidence type="ECO:0000313" key="1">
    <source>
        <dbReference type="EMBL" id="KAH0553638.1"/>
    </source>
</evidence>
<gene>
    <name evidence="1" type="ORF">KQX54_003031</name>
</gene>
<keyword evidence="2" id="KW-1185">Reference proteome</keyword>
<evidence type="ECO:0000313" key="2">
    <source>
        <dbReference type="Proteomes" id="UP000826195"/>
    </source>
</evidence>
<dbReference type="EMBL" id="JAHXZJ010001119">
    <property type="protein sequence ID" value="KAH0553638.1"/>
    <property type="molecule type" value="Genomic_DNA"/>
</dbReference>
<dbReference type="Proteomes" id="UP000826195">
    <property type="component" value="Unassembled WGS sequence"/>
</dbReference>
<comment type="caution">
    <text evidence="1">The sequence shown here is derived from an EMBL/GenBank/DDBJ whole genome shotgun (WGS) entry which is preliminary data.</text>
</comment>
<protein>
    <submittedName>
        <fullName evidence="1">Uncharacterized protein</fullName>
    </submittedName>
</protein>